<feature type="compositionally biased region" description="Polar residues" evidence="4">
    <location>
        <begin position="1153"/>
        <end position="1162"/>
    </location>
</feature>
<keyword evidence="2 3" id="KW-0802">TPR repeat</keyword>
<dbReference type="SMART" id="SM00028">
    <property type="entry name" value="TPR"/>
    <property type="match status" value="3"/>
</dbReference>
<dbReference type="InterPro" id="IPR011990">
    <property type="entry name" value="TPR-like_helical_dom_sf"/>
</dbReference>
<evidence type="ECO:0000256" key="2">
    <source>
        <dbReference type="ARBA" id="ARBA00022803"/>
    </source>
</evidence>
<evidence type="ECO:0000256" key="4">
    <source>
        <dbReference type="SAM" id="MobiDB-lite"/>
    </source>
</evidence>
<feature type="region of interest" description="Disordered" evidence="4">
    <location>
        <begin position="798"/>
        <end position="840"/>
    </location>
</feature>
<keyword evidence="1" id="KW-0677">Repeat</keyword>
<dbReference type="PANTHER" id="PTHR45641">
    <property type="entry name" value="TETRATRICOPEPTIDE REPEAT PROTEIN (AFU_ORTHOLOGUE AFUA_6G03870)"/>
    <property type="match status" value="1"/>
</dbReference>
<dbReference type="Pfam" id="PF13374">
    <property type="entry name" value="TPR_10"/>
    <property type="match status" value="1"/>
</dbReference>
<organism evidence="5">
    <name type="scientific">Arion vulgaris</name>
    <dbReference type="NCBI Taxonomy" id="1028688"/>
    <lineage>
        <taxon>Eukaryota</taxon>
        <taxon>Metazoa</taxon>
        <taxon>Spiralia</taxon>
        <taxon>Lophotrochozoa</taxon>
        <taxon>Mollusca</taxon>
        <taxon>Gastropoda</taxon>
        <taxon>Heterobranchia</taxon>
        <taxon>Euthyneura</taxon>
        <taxon>Panpulmonata</taxon>
        <taxon>Eupulmonata</taxon>
        <taxon>Stylommatophora</taxon>
        <taxon>Helicina</taxon>
        <taxon>Arionoidea</taxon>
        <taxon>Arionidae</taxon>
        <taxon>Arion</taxon>
    </lineage>
</organism>
<feature type="repeat" description="TPR" evidence="3">
    <location>
        <begin position="426"/>
        <end position="459"/>
    </location>
</feature>
<accession>A0A0B7ADV5</accession>
<dbReference type="Gene3D" id="1.25.40.10">
    <property type="entry name" value="Tetratricopeptide repeat domain"/>
    <property type="match status" value="1"/>
</dbReference>
<name>A0A0B7ADV5_9EUPU</name>
<dbReference type="PANTHER" id="PTHR45641:SF19">
    <property type="entry name" value="NEPHROCYSTIN-3"/>
    <property type="match status" value="1"/>
</dbReference>
<evidence type="ECO:0000256" key="3">
    <source>
        <dbReference type="PROSITE-ProRule" id="PRU00339"/>
    </source>
</evidence>
<sequence>LVKVFCFPEAIRLIVEEFLADEGCRVTPEMLEKKINNDQDFLSQLFECRLPEVDTWIPNKYRNLLFHFLHSVENSFTEAHLEYVIGSELEQIDLNKSLPYLKCNNVVRSLPTINRLVVHPLVVYHQMTTANRERQLLPSKWFDNSCNRYTYFLGRVLLSAEANMQEHGRKGLVFGGLFQEWPSVRYVIQMALHCNQNTYETFMKIAVSASGYILKFFPREAESFYLGLYSSARDYGTQCEIAVIEAMLGQALAEGTGISKGRDWTGAERYLTSAIEHLSEFGNSYFLGWAIDRKAIVMHRQGKYQESLRYFSEARYVLRNVNRWALGEAFSVSDAKIEEEIITQEIHETIPYIFTGHNQKARQRLDQLLDLVQNSFENHPELPNLLNLVGLTEQRGNKDMDRAIRWYKLSYQERMYFAKMCPENLLAVLNNIGMVLFHHGKLEESMKYLQKALDIRRECGWTHYATGLTLVHVAEIYMKMGKFSQSMKKALEADRIFAATVKDHDMRLRVNFVLAHLRIAIRQEHSNSQCFGSGQGCAGWQRTNNPSNQHPHHNPYNSPQVWPANFIHETETEIEPCDLQMSPEDYLERLFVIADNMEGTRSDDGLSLILCSFEHSMLLNWGNSEKFMKLQNAFLKFSEDNPWVEETGEMNGAGVDSRYRCLIKHKPIYLYIRDTPYTHLNMDDFINYLRNTCLTCMFASNIFSTNLWVEEATHSMERQLRREHLRVFDLMRENPLPSETSNSIRSEIINPVSARTRPNSENDITIPGINNIVQENNSPILECIPKSRLQRDSPLVTNRTGMSKETSLQSQFQNVHKLKSNPSITNQHSTPQRHDSDKSVDVPHLSELDEDQSFYNLSCESSFISPRIVNDQKYILTKIQSCRTSSSSSLPETDGAELETNLLYASAGSKKTSHDTKTRTCTLPSARVPVEQSFSEYEDSNWSGDDEPVTLNIGELQSNLCKEGLFLTELLQQSYRLSNEEPLVGAVSRNHGRQTVTEVDNHGRPVIRDTQHSSITTDNSNHQTPPYDLISKLRLVQQEGMPVLTSHDGCSYGSNPVFQLGSSEYKIKPDFQQTISSDTPKNIKFNVVDYLIRNDINMNTSKFDESDSQRNESHEKQYFSNVQNYIQGIVTQSSEGHQILSIRDVKSSDHNSETNTESGSVSHDTKVDLPVCTQTLPELHTSQSENNLVFQVQHTGHIVSESVSDRGLKIVQPSADVQLAERKLSGESQSSSDSGLDSLKKTRLNETNQSRISSENLNLSQRSSSSSSYCGRHAQNVTALDSGYSSQQPTGARPKTYSCMDKHHGNVTSAARSKCKKYQSSSQHNTKHCRKYLLTNQDQAFSEIQNNGADTFEPESDTFEPESDLAYNRRHKQDGIGRSGIIRADTTCQNSQPHEESDLDVFDHTSGLSNILKTSSVGGHDLPSLSRKPVEESWIETLIPNDYQSRAEYLSAPDDLAVELQQLEIRSCHSQNSTENNDEEIFWNM</sequence>
<dbReference type="SUPFAM" id="SSF48452">
    <property type="entry name" value="TPR-like"/>
    <property type="match status" value="1"/>
</dbReference>
<feature type="region of interest" description="Disordered" evidence="4">
    <location>
        <begin position="1144"/>
        <end position="1166"/>
    </location>
</feature>
<gene>
    <name evidence="5" type="primary">ORF114075</name>
</gene>
<feature type="region of interest" description="Disordered" evidence="4">
    <location>
        <begin position="1221"/>
        <end position="1270"/>
    </location>
</feature>
<feature type="compositionally biased region" description="Low complexity" evidence="4">
    <location>
        <begin position="1253"/>
        <end position="1268"/>
    </location>
</feature>
<proteinExistence type="predicted"/>
<evidence type="ECO:0000256" key="1">
    <source>
        <dbReference type="ARBA" id="ARBA00022737"/>
    </source>
</evidence>
<feature type="compositionally biased region" description="Low complexity" evidence="4">
    <location>
        <begin position="1226"/>
        <end position="1237"/>
    </location>
</feature>
<evidence type="ECO:0000313" key="5">
    <source>
        <dbReference type="EMBL" id="CEK79184.1"/>
    </source>
</evidence>
<dbReference type="InterPro" id="IPR019734">
    <property type="entry name" value="TPR_rpt"/>
</dbReference>
<feature type="compositionally biased region" description="Polar residues" evidence="4">
    <location>
        <begin position="798"/>
        <end position="830"/>
    </location>
</feature>
<dbReference type="EMBL" id="HACG01032319">
    <property type="protein sequence ID" value="CEK79184.1"/>
    <property type="molecule type" value="Transcribed_RNA"/>
</dbReference>
<reference evidence="5" key="1">
    <citation type="submission" date="2014-12" db="EMBL/GenBank/DDBJ databases">
        <title>Insight into the proteome of Arion vulgaris.</title>
        <authorList>
            <person name="Aradska J."/>
            <person name="Bulat T."/>
            <person name="Smidak R."/>
            <person name="Sarate P."/>
            <person name="Gangsoo J."/>
            <person name="Sialana F."/>
            <person name="Bilban M."/>
            <person name="Lubec G."/>
        </authorList>
    </citation>
    <scope>NUCLEOTIDE SEQUENCE</scope>
    <source>
        <tissue evidence="5">Skin</tissue>
    </source>
</reference>
<feature type="non-terminal residue" evidence="5">
    <location>
        <position position="1"/>
    </location>
</feature>
<dbReference type="PROSITE" id="PS50005">
    <property type="entry name" value="TPR"/>
    <property type="match status" value="1"/>
</dbReference>
<protein>
    <submittedName>
        <fullName evidence="5">Uncharacterized protein</fullName>
    </submittedName>
</protein>